<dbReference type="PANTHER" id="PTHR35337:SF1">
    <property type="entry name" value="SLR1478 PROTEIN"/>
    <property type="match status" value="1"/>
</dbReference>
<dbReference type="Proteomes" id="UP000438760">
    <property type="component" value="Unassembled WGS sequence"/>
</dbReference>
<keyword evidence="3" id="KW-1185">Reference proteome</keyword>
<dbReference type="PANTHER" id="PTHR35337">
    <property type="entry name" value="SLR1478 PROTEIN"/>
    <property type="match status" value="1"/>
</dbReference>
<evidence type="ECO:0000313" key="2">
    <source>
        <dbReference type="EMBL" id="MTG97156.1"/>
    </source>
</evidence>
<comment type="caution">
    <text evidence="2">The sequence shown here is derived from an EMBL/GenBank/DDBJ whole genome shotgun (WGS) entry which is preliminary data.</text>
</comment>
<reference evidence="2 3" key="1">
    <citation type="submission" date="2019-11" db="EMBL/GenBank/DDBJ databases">
        <title>Genome of Strain BIT-d1.</title>
        <authorList>
            <person name="Yang Y."/>
        </authorList>
    </citation>
    <scope>NUCLEOTIDE SEQUENCE [LARGE SCALE GENOMIC DNA]</scope>
    <source>
        <strain evidence="2 3">BIT-d1</strain>
    </source>
</reference>
<proteinExistence type="predicted"/>
<organism evidence="2 3">
    <name type="scientific">Myroides albus</name>
    <dbReference type="NCBI Taxonomy" id="2562892"/>
    <lineage>
        <taxon>Bacteria</taxon>
        <taxon>Pseudomonadati</taxon>
        <taxon>Bacteroidota</taxon>
        <taxon>Flavobacteriia</taxon>
        <taxon>Flavobacteriales</taxon>
        <taxon>Flavobacteriaceae</taxon>
        <taxon>Myroides</taxon>
    </lineage>
</organism>
<feature type="transmembrane region" description="Helical" evidence="1">
    <location>
        <begin position="262"/>
        <end position="280"/>
    </location>
</feature>
<evidence type="ECO:0000256" key="1">
    <source>
        <dbReference type="SAM" id="Phobius"/>
    </source>
</evidence>
<keyword evidence="1" id="KW-0812">Transmembrane</keyword>
<feature type="transmembrane region" description="Helical" evidence="1">
    <location>
        <begin position="173"/>
        <end position="203"/>
    </location>
</feature>
<dbReference type="EMBL" id="WMJX01000004">
    <property type="protein sequence ID" value="MTG97156.1"/>
    <property type="molecule type" value="Genomic_DNA"/>
</dbReference>
<sequence>MREVAFIKQNKDQWLAFEKTIFSNQTQKPDFLADMYIQIMNDLSYAQTFYPKSKVTQYLNNLAAQTYQKIYKLKRIEENRISYFFKTEVPLTIYQYRNYLKFSVLAFLIITAIGVISAHYDLNFSRAILGDSYVNMTLNNIESGDVMGVYKSGSNWGSFISITANNLNVGLRFFVYGVFGGIGTLFFLFQNAIMLGTFQYLFVQHNAFMDSFRGIWLHGAMEITAMVIEAFAGFIFGGSLLFPKTFSRMNSFKIGFKAGFKIFIATIPFTIAAGFIEGYITRYAKEMPDIINYLIIFGTLAIIVYYFFIYPYKVHRKLNPLH</sequence>
<gene>
    <name evidence="2" type="ORF">GJV76_03240</name>
</gene>
<dbReference type="Pfam" id="PF01944">
    <property type="entry name" value="SpoIIM"/>
    <property type="match status" value="1"/>
</dbReference>
<keyword evidence="1" id="KW-0472">Membrane</keyword>
<feature type="transmembrane region" description="Helical" evidence="1">
    <location>
        <begin position="215"/>
        <end position="242"/>
    </location>
</feature>
<accession>A0A6I3LHU9</accession>
<feature type="transmembrane region" description="Helical" evidence="1">
    <location>
        <begin position="99"/>
        <end position="120"/>
    </location>
</feature>
<dbReference type="OrthoDB" id="9800053at2"/>
<protein>
    <submittedName>
        <fullName evidence="2">Stage II sporulation protein M</fullName>
    </submittedName>
</protein>
<feature type="transmembrane region" description="Helical" evidence="1">
    <location>
        <begin position="292"/>
        <end position="312"/>
    </location>
</feature>
<evidence type="ECO:0000313" key="3">
    <source>
        <dbReference type="Proteomes" id="UP000438760"/>
    </source>
</evidence>
<dbReference type="InterPro" id="IPR002798">
    <property type="entry name" value="SpoIIM-like"/>
</dbReference>
<dbReference type="RefSeq" id="WP_155091210.1">
    <property type="nucleotide sequence ID" value="NZ_WMJX01000004.1"/>
</dbReference>
<keyword evidence="1" id="KW-1133">Transmembrane helix</keyword>
<dbReference type="AlphaFoldDB" id="A0A6I3LHU9"/>
<name>A0A6I3LHU9_9FLAO</name>